<organism evidence="2 3">
    <name type="scientific">Halomicrobium zhouii</name>
    <dbReference type="NCBI Taxonomy" id="767519"/>
    <lineage>
        <taxon>Archaea</taxon>
        <taxon>Methanobacteriati</taxon>
        <taxon>Methanobacteriota</taxon>
        <taxon>Stenosarchaea group</taxon>
        <taxon>Halobacteria</taxon>
        <taxon>Halobacteriales</taxon>
        <taxon>Haloarculaceae</taxon>
        <taxon>Halomicrobium</taxon>
    </lineage>
</organism>
<evidence type="ECO:0000313" key="2">
    <source>
        <dbReference type="EMBL" id="SFR86724.1"/>
    </source>
</evidence>
<dbReference type="STRING" id="767519.SAMN05216559_0256"/>
<gene>
    <name evidence="2" type="ORF">SAMN05216559_0256</name>
</gene>
<dbReference type="OrthoDB" id="198543at2157"/>
<dbReference type="Proteomes" id="UP000199062">
    <property type="component" value="Unassembled WGS sequence"/>
</dbReference>
<keyword evidence="3" id="KW-1185">Reference proteome</keyword>
<proteinExistence type="predicted"/>
<sequence length="282" mass="30619">MFTERPLDGEVATVRERHAPDAVVLDCERDFETLDPAVAEDLLLLTDSVDPLSYPDHWVPADAPEPLHRLASTQFTVGMPGDGGVAWAGSSDGGEDEHTASGEGRPARHGQTTPPVVLVKPRLEGSPEDFVDFLLAEAFVEVGLGLPEHFLGFFEDRYADLADAVGDRLDPAGTYQLAAALFDAYVGLHTREVFADWEGDLPRLHAAWVDAGQRLEPRLSDLSEEVAMGRTDFAAAAELACSAVKHDIELPTPFAALDTQAYREYGAEYAVTWAEKTVDSLD</sequence>
<accession>A0A1I6K6F2</accession>
<dbReference type="EMBL" id="FOZK01000001">
    <property type="protein sequence ID" value="SFR86724.1"/>
    <property type="molecule type" value="Genomic_DNA"/>
</dbReference>
<evidence type="ECO:0000256" key="1">
    <source>
        <dbReference type="SAM" id="MobiDB-lite"/>
    </source>
</evidence>
<reference evidence="2 3" key="1">
    <citation type="submission" date="2016-10" db="EMBL/GenBank/DDBJ databases">
        <authorList>
            <person name="de Groot N.N."/>
        </authorList>
    </citation>
    <scope>NUCLEOTIDE SEQUENCE [LARGE SCALE GENOMIC DNA]</scope>
    <source>
        <strain evidence="2 3">CGMCC 1.10457</strain>
    </source>
</reference>
<name>A0A1I6K6F2_9EURY</name>
<dbReference type="RefSeq" id="WP_089813135.1">
    <property type="nucleotide sequence ID" value="NZ_FOZK01000001.1"/>
</dbReference>
<feature type="region of interest" description="Disordered" evidence="1">
    <location>
        <begin position="87"/>
        <end position="113"/>
    </location>
</feature>
<protein>
    <submittedName>
        <fullName evidence="2">Uncharacterized protein</fullName>
    </submittedName>
</protein>
<evidence type="ECO:0000313" key="3">
    <source>
        <dbReference type="Proteomes" id="UP000199062"/>
    </source>
</evidence>
<dbReference type="AlphaFoldDB" id="A0A1I6K6F2"/>
<dbReference type="Pfam" id="PF23363">
    <property type="entry name" value="DUF7089"/>
    <property type="match status" value="2"/>
</dbReference>
<dbReference type="InterPro" id="IPR055515">
    <property type="entry name" value="DUF7089"/>
</dbReference>